<protein>
    <submittedName>
        <fullName evidence="1">Uncharacterized protein</fullName>
    </submittedName>
</protein>
<proteinExistence type="predicted"/>
<evidence type="ECO:0000313" key="2">
    <source>
        <dbReference type="Proteomes" id="UP001362999"/>
    </source>
</evidence>
<accession>A0AAV9ZY68</accession>
<organism evidence="1 2">
    <name type="scientific">Favolaschia claudopus</name>
    <dbReference type="NCBI Taxonomy" id="2862362"/>
    <lineage>
        <taxon>Eukaryota</taxon>
        <taxon>Fungi</taxon>
        <taxon>Dikarya</taxon>
        <taxon>Basidiomycota</taxon>
        <taxon>Agaricomycotina</taxon>
        <taxon>Agaricomycetes</taxon>
        <taxon>Agaricomycetidae</taxon>
        <taxon>Agaricales</taxon>
        <taxon>Marasmiineae</taxon>
        <taxon>Mycenaceae</taxon>
        <taxon>Favolaschia</taxon>
    </lineage>
</organism>
<dbReference type="Proteomes" id="UP001362999">
    <property type="component" value="Unassembled WGS sequence"/>
</dbReference>
<reference evidence="1 2" key="1">
    <citation type="journal article" date="2024" name="J Genomics">
        <title>Draft genome sequencing and assembly of Favolaschia claudopus CIRM-BRFM 2984 isolated from oak limbs.</title>
        <authorList>
            <person name="Navarro D."/>
            <person name="Drula E."/>
            <person name="Chaduli D."/>
            <person name="Cazenave R."/>
            <person name="Ahrendt S."/>
            <person name="Wang J."/>
            <person name="Lipzen A."/>
            <person name="Daum C."/>
            <person name="Barry K."/>
            <person name="Grigoriev I.V."/>
            <person name="Favel A."/>
            <person name="Rosso M.N."/>
            <person name="Martin F."/>
        </authorList>
    </citation>
    <scope>NUCLEOTIDE SEQUENCE [LARGE SCALE GENOMIC DNA]</scope>
    <source>
        <strain evidence="1 2">CIRM-BRFM 2984</strain>
    </source>
</reference>
<dbReference type="EMBL" id="JAWWNJ010000101">
    <property type="protein sequence ID" value="KAK6995741.1"/>
    <property type="molecule type" value="Genomic_DNA"/>
</dbReference>
<evidence type="ECO:0000313" key="1">
    <source>
        <dbReference type="EMBL" id="KAK6995741.1"/>
    </source>
</evidence>
<keyword evidence="2" id="KW-1185">Reference proteome</keyword>
<dbReference type="AlphaFoldDB" id="A0AAV9ZY68"/>
<comment type="caution">
    <text evidence="1">The sequence shown here is derived from an EMBL/GenBank/DDBJ whole genome shotgun (WGS) entry which is preliminary data.</text>
</comment>
<sequence length="148" mass="16322">MATQSAEPAAESEPPASAKLPVTRQVMLLNVGNECKLLGARWDLLGDTIGPGNTNVQPTFTFFTPWGSQQQKGTFSAVTNETLCRRDIEIEFDTRVTHISYKNDPQGPVVVWHGKQKILELRAETDVRLGLAPCEMVDRDGIGWNLIA</sequence>
<name>A0AAV9ZY68_9AGAR</name>
<gene>
    <name evidence="1" type="ORF">R3P38DRAFT_2800515</name>
</gene>